<evidence type="ECO:0000313" key="7">
    <source>
        <dbReference type="Proteomes" id="UP001519460"/>
    </source>
</evidence>
<dbReference type="InterPro" id="IPR050271">
    <property type="entry name" value="UDP-glycosyltransferase"/>
</dbReference>
<protein>
    <recommendedName>
        <fullName evidence="5">UDP-glucuronosyltransferase</fullName>
        <ecNumber evidence="5">2.4.1.17</ecNumber>
    </recommendedName>
</protein>
<dbReference type="PANTHER" id="PTHR48043">
    <property type="entry name" value="EG:EG0003.4 PROTEIN-RELATED"/>
    <property type="match status" value="1"/>
</dbReference>
<evidence type="ECO:0000313" key="6">
    <source>
        <dbReference type="EMBL" id="KAK7461642.1"/>
    </source>
</evidence>
<sequence length="511" mass="57250">MRTSQSLVKALAAVLLLCCLQGARAKRVMFMPMPITSHAVLHANVARALKDLGHEVWLVLGSPVLSKGGFNKEGINVIEFQVMNFDDEVVYPGVLEPLYAGKKPDFGFLAQLNFRMYDPVLPNKTLFSEMKAAKPDLFVVDDDPGGARMFSVFAYKMGVPFACIDFTFEPFARRVPFSPAVTPSYLIPIEQHMTFTERLENTVFYLFGLLDNPLCYSDAVARYAPEMPYISLDTLIARAEIWLLQIDHILDYPKPTLPNVKLIGGIAASPAKPLPSRFQSFMDRAKDGVLIVSFGSLLEGMPDDFGERLFMAAFQQLKKIRVVIKSNLTSPDPEKILTSSWIPQNDLLAHPNTKVFLTHCGMSGQYQALYHAVPMVGLPLFYDQFYNAQRIKAKGFGKVVNFQGLTVSQLVVVIDEVASDPRYKQTITRASTLFREQFGVPAERAAYWLDHVMKYGGSYMRSAGQEIPLYQYLLLDVMAVIGGVVVFCSFLSFVLIRCMIRLGSRKKPKLD</sequence>
<evidence type="ECO:0000256" key="1">
    <source>
        <dbReference type="ARBA" id="ARBA00009995"/>
    </source>
</evidence>
<keyword evidence="2 4" id="KW-0328">Glycosyltransferase</keyword>
<dbReference type="Gene3D" id="3.40.50.2000">
    <property type="entry name" value="Glycogen Phosphorylase B"/>
    <property type="match status" value="2"/>
</dbReference>
<comment type="subcellular location">
    <subcellularLocation>
        <location evidence="5">Membrane</location>
        <topology evidence="5">Single-pass membrane protein</topology>
    </subcellularLocation>
</comment>
<gene>
    <name evidence="6" type="ORF">BaRGS_00038591</name>
</gene>
<accession>A0ABD0J5D4</accession>
<keyword evidence="5" id="KW-1133">Transmembrane helix</keyword>
<dbReference type="GO" id="GO:0016020">
    <property type="term" value="C:membrane"/>
    <property type="evidence" value="ECO:0007669"/>
    <property type="project" value="UniProtKB-SubCell"/>
</dbReference>
<comment type="catalytic activity">
    <reaction evidence="5">
        <text>glucuronate acceptor + UDP-alpha-D-glucuronate = acceptor beta-D-glucuronoside + UDP + H(+)</text>
        <dbReference type="Rhea" id="RHEA:21032"/>
        <dbReference type="ChEBI" id="CHEBI:15378"/>
        <dbReference type="ChEBI" id="CHEBI:58052"/>
        <dbReference type="ChEBI" id="CHEBI:58223"/>
        <dbReference type="ChEBI" id="CHEBI:132367"/>
        <dbReference type="ChEBI" id="CHEBI:132368"/>
        <dbReference type="EC" id="2.4.1.17"/>
    </reaction>
</comment>
<dbReference type="AlphaFoldDB" id="A0ABD0J5D4"/>
<evidence type="ECO:0000256" key="5">
    <source>
        <dbReference type="RuleBase" id="RU362059"/>
    </source>
</evidence>
<dbReference type="InterPro" id="IPR002213">
    <property type="entry name" value="UDP_glucos_trans"/>
</dbReference>
<dbReference type="EC" id="2.4.1.17" evidence="5"/>
<name>A0ABD0J5D4_9CAEN</name>
<comment type="similarity">
    <text evidence="1 4">Belongs to the UDP-glycosyltransferase family.</text>
</comment>
<feature type="chain" id="PRO_5044529457" description="UDP-glucuronosyltransferase" evidence="5">
    <location>
        <begin position="26"/>
        <end position="511"/>
    </location>
</feature>
<evidence type="ECO:0000256" key="2">
    <source>
        <dbReference type="ARBA" id="ARBA00022676"/>
    </source>
</evidence>
<keyword evidence="5" id="KW-0472">Membrane</keyword>
<feature type="transmembrane region" description="Helical" evidence="5">
    <location>
        <begin position="469"/>
        <end position="496"/>
    </location>
</feature>
<keyword evidence="5" id="KW-0732">Signal</keyword>
<feature type="signal peptide" evidence="5">
    <location>
        <begin position="1"/>
        <end position="25"/>
    </location>
</feature>
<dbReference type="EMBL" id="JACVVK020000630">
    <property type="protein sequence ID" value="KAK7461642.1"/>
    <property type="molecule type" value="Genomic_DNA"/>
</dbReference>
<dbReference type="InterPro" id="IPR035595">
    <property type="entry name" value="UDP_glycos_trans_CS"/>
</dbReference>
<keyword evidence="7" id="KW-1185">Reference proteome</keyword>
<dbReference type="GO" id="GO:0015020">
    <property type="term" value="F:glucuronosyltransferase activity"/>
    <property type="evidence" value="ECO:0007669"/>
    <property type="project" value="UniProtKB-EC"/>
</dbReference>
<keyword evidence="3 4" id="KW-0808">Transferase</keyword>
<evidence type="ECO:0000256" key="3">
    <source>
        <dbReference type="ARBA" id="ARBA00022679"/>
    </source>
</evidence>
<dbReference type="CDD" id="cd03784">
    <property type="entry name" value="GT1_Gtf-like"/>
    <property type="match status" value="1"/>
</dbReference>
<dbReference type="PANTHER" id="PTHR48043:SF145">
    <property type="entry name" value="FI06409P-RELATED"/>
    <property type="match status" value="1"/>
</dbReference>
<keyword evidence="5" id="KW-0812">Transmembrane</keyword>
<reference evidence="6 7" key="1">
    <citation type="journal article" date="2023" name="Sci. Data">
        <title>Genome assembly of the Korean intertidal mud-creeper Batillaria attramentaria.</title>
        <authorList>
            <person name="Patra A.K."/>
            <person name="Ho P.T."/>
            <person name="Jun S."/>
            <person name="Lee S.J."/>
            <person name="Kim Y."/>
            <person name="Won Y.J."/>
        </authorList>
    </citation>
    <scope>NUCLEOTIDE SEQUENCE [LARGE SCALE GENOMIC DNA]</scope>
    <source>
        <strain evidence="6">Wonlab-2016</strain>
    </source>
</reference>
<dbReference type="PROSITE" id="PS00375">
    <property type="entry name" value="UDPGT"/>
    <property type="match status" value="1"/>
</dbReference>
<dbReference type="SUPFAM" id="SSF53756">
    <property type="entry name" value="UDP-Glycosyltransferase/glycogen phosphorylase"/>
    <property type="match status" value="1"/>
</dbReference>
<proteinExistence type="inferred from homology"/>
<dbReference type="Proteomes" id="UP001519460">
    <property type="component" value="Unassembled WGS sequence"/>
</dbReference>
<comment type="caution">
    <text evidence="6">The sequence shown here is derived from an EMBL/GenBank/DDBJ whole genome shotgun (WGS) entry which is preliminary data.</text>
</comment>
<organism evidence="6 7">
    <name type="scientific">Batillaria attramentaria</name>
    <dbReference type="NCBI Taxonomy" id="370345"/>
    <lineage>
        <taxon>Eukaryota</taxon>
        <taxon>Metazoa</taxon>
        <taxon>Spiralia</taxon>
        <taxon>Lophotrochozoa</taxon>
        <taxon>Mollusca</taxon>
        <taxon>Gastropoda</taxon>
        <taxon>Caenogastropoda</taxon>
        <taxon>Sorbeoconcha</taxon>
        <taxon>Cerithioidea</taxon>
        <taxon>Batillariidae</taxon>
        <taxon>Batillaria</taxon>
    </lineage>
</organism>
<evidence type="ECO:0000256" key="4">
    <source>
        <dbReference type="RuleBase" id="RU003718"/>
    </source>
</evidence>
<dbReference type="Pfam" id="PF00201">
    <property type="entry name" value="UDPGT"/>
    <property type="match status" value="1"/>
</dbReference>
<dbReference type="FunFam" id="3.40.50.2000:FF:000021">
    <property type="entry name" value="UDP-glucuronosyltransferase"/>
    <property type="match status" value="1"/>
</dbReference>